<evidence type="ECO:0000256" key="1">
    <source>
        <dbReference type="ARBA" id="ARBA00024680"/>
    </source>
</evidence>
<dbReference type="AlphaFoldDB" id="A0A0B2VP46"/>
<feature type="compositionally biased region" description="Basic and acidic residues" evidence="4">
    <location>
        <begin position="353"/>
        <end position="366"/>
    </location>
</feature>
<dbReference type="OrthoDB" id="5836200at2759"/>
<evidence type="ECO:0000256" key="3">
    <source>
        <dbReference type="SAM" id="Coils"/>
    </source>
</evidence>
<accession>A0A0B2VP46</accession>
<comment type="caution">
    <text evidence="5">The sequence shown here is derived from an EMBL/GenBank/DDBJ whole genome shotgun (WGS) entry which is preliminary data.</text>
</comment>
<evidence type="ECO:0000313" key="6">
    <source>
        <dbReference type="Proteomes" id="UP000031036"/>
    </source>
</evidence>
<dbReference type="Proteomes" id="UP000031036">
    <property type="component" value="Unassembled WGS sequence"/>
</dbReference>
<feature type="region of interest" description="Disordered" evidence="4">
    <location>
        <begin position="330"/>
        <end position="383"/>
    </location>
</feature>
<dbReference type="EMBL" id="JPKZ01001307">
    <property type="protein sequence ID" value="KHN82800.1"/>
    <property type="molecule type" value="Genomic_DNA"/>
</dbReference>
<keyword evidence="6" id="KW-1185">Reference proteome</keyword>
<evidence type="ECO:0000256" key="4">
    <source>
        <dbReference type="SAM" id="MobiDB-lite"/>
    </source>
</evidence>
<comment type="function">
    <text evidence="1">Required for the export of mRNAs containing poly(A) tails from the nucleus into the cytoplasm. May be involved in the terminal step of the mRNA transport through the nuclear pore complex (NPC).</text>
</comment>
<sequence length="711" mass="78523">MLLILKFVQENLSPQRNILSDAEGGGSGKLLGETRKKNHFGISREELDCDEQENVGWRVRANVFEGDYDSARPFKEAIWRREAIDLERQLDEQTKRLQQIRLQCSADFDAKLKKHLQDCAAKQSVSPLHGATITVKHEQSALSVLTTSIASAPNLASGSVSTEPPSVHNPAADVSSSQFLQTRSFFFSGPSCSSSSSLFPCDSCATTQPFISNTSRVARAPTGTRFSKFESYSGGFGLTSENSSSLFDAKQVGSSNSDIEKRFSEKRDEGLEINEKKKSEFSSADEIYDSMSNLPHSDFARPSKTSSALVKESSLVSTFKSGHPALVRTDSRSAQSLFSTSGGAHTSHPVPKVLEHKNEPRSEEQKTVPTVNESDGGPRTEQISGEAKTMNVLEVASKDSPKAEHHLAAINRPTILDKWIKFKNTFEADIREFSASSHNSVRADLKYTINERTAVWTKKYAKEDEIKQAARFFTDLLSGITVFGFRGKHINLKGEDDARGWAFAHIVSAYINLVVQDLSLVDVAAAVLSRVAFQWEEFTSFLFGKLCASSLLLSMQFHRCEEKMVELSKRGEEASEAAAAWGARENALVRLFAAIHADRTVNEVDRQGQQCPFTGAPLLWLLAVATLKQRSPFAAALLSGLLTQSGWVLRESYKKQFDKLLAVIGEKVIPAWGKTLEATPVSDVVCSCQRMWVASLKDSYDRGYFLRKPSV</sequence>
<reference evidence="5 6" key="1">
    <citation type="submission" date="2014-11" db="EMBL/GenBank/DDBJ databases">
        <title>Genetic blueprint of the zoonotic pathogen Toxocara canis.</title>
        <authorList>
            <person name="Zhu X.-Q."/>
            <person name="Korhonen P.K."/>
            <person name="Cai H."/>
            <person name="Young N.D."/>
            <person name="Nejsum P."/>
            <person name="von Samson-Himmelstjerna G."/>
            <person name="Boag P.R."/>
            <person name="Tan P."/>
            <person name="Li Q."/>
            <person name="Min J."/>
            <person name="Yang Y."/>
            <person name="Wang X."/>
            <person name="Fang X."/>
            <person name="Hall R.S."/>
            <person name="Hofmann A."/>
            <person name="Sternberg P.W."/>
            <person name="Jex A.R."/>
            <person name="Gasser R.B."/>
        </authorList>
    </citation>
    <scope>NUCLEOTIDE SEQUENCE [LARGE SCALE GENOMIC DNA]</scope>
    <source>
        <strain evidence="5">PN_DK_2014</strain>
    </source>
</reference>
<dbReference type="Gene3D" id="1.25.40.510">
    <property type="entry name" value="GLE1-like"/>
    <property type="match status" value="1"/>
</dbReference>
<dbReference type="InterPro" id="IPR038506">
    <property type="entry name" value="GLE1-like_sf"/>
</dbReference>
<proteinExistence type="predicted"/>
<evidence type="ECO:0000256" key="2">
    <source>
        <dbReference type="ARBA" id="ARBA00030897"/>
    </source>
</evidence>
<keyword evidence="3" id="KW-0175">Coiled coil</keyword>
<evidence type="ECO:0000313" key="5">
    <source>
        <dbReference type="EMBL" id="KHN82800.1"/>
    </source>
</evidence>
<organism evidence="5 6">
    <name type="scientific">Toxocara canis</name>
    <name type="common">Canine roundworm</name>
    <dbReference type="NCBI Taxonomy" id="6265"/>
    <lineage>
        <taxon>Eukaryota</taxon>
        <taxon>Metazoa</taxon>
        <taxon>Ecdysozoa</taxon>
        <taxon>Nematoda</taxon>
        <taxon>Chromadorea</taxon>
        <taxon>Rhabditida</taxon>
        <taxon>Spirurina</taxon>
        <taxon>Ascaridomorpha</taxon>
        <taxon>Ascaridoidea</taxon>
        <taxon>Toxocaridae</taxon>
        <taxon>Toxocara</taxon>
    </lineage>
</organism>
<dbReference type="Pfam" id="PF07817">
    <property type="entry name" value="GLE1"/>
    <property type="match status" value="1"/>
</dbReference>
<gene>
    <name evidence="5" type="ORF">Tcan_15314</name>
</gene>
<feature type="coiled-coil region" evidence="3">
    <location>
        <begin position="76"/>
        <end position="103"/>
    </location>
</feature>
<protein>
    <recommendedName>
        <fullName evidence="2">GLE1 RNA export mediator</fullName>
    </recommendedName>
</protein>
<dbReference type="InterPro" id="IPR012476">
    <property type="entry name" value="GLE1"/>
</dbReference>
<feature type="compositionally biased region" description="Polar residues" evidence="4">
    <location>
        <begin position="332"/>
        <end position="344"/>
    </location>
</feature>
<dbReference type="GO" id="GO:0016973">
    <property type="term" value="P:poly(A)+ mRNA export from nucleus"/>
    <property type="evidence" value="ECO:0007669"/>
    <property type="project" value="InterPro"/>
</dbReference>
<dbReference type="GO" id="GO:0005643">
    <property type="term" value="C:nuclear pore"/>
    <property type="evidence" value="ECO:0007669"/>
    <property type="project" value="InterPro"/>
</dbReference>
<name>A0A0B2VP46_TOXCA</name>